<dbReference type="GO" id="GO:0016702">
    <property type="term" value="F:oxidoreductase activity, acting on single donors with incorporation of molecular oxygen, incorporation of two atoms of oxygen"/>
    <property type="evidence" value="ECO:0007669"/>
    <property type="project" value="UniProtKB-ARBA"/>
</dbReference>
<evidence type="ECO:0000313" key="2">
    <source>
        <dbReference type="EMBL" id="OAH25950.1"/>
    </source>
</evidence>
<evidence type="ECO:0000259" key="1">
    <source>
        <dbReference type="Pfam" id="PF02900"/>
    </source>
</evidence>
<evidence type="ECO:0000313" key="3">
    <source>
        <dbReference type="Proteomes" id="UP000076947"/>
    </source>
</evidence>
<dbReference type="EMBL" id="LSTQ01000024">
    <property type="protein sequence ID" value="OAH25950.1"/>
    <property type="molecule type" value="Genomic_DNA"/>
</dbReference>
<reference evidence="3" key="1">
    <citation type="submission" date="2016-02" db="EMBL/GenBank/DDBJ databases">
        <authorList>
            <person name="Kaur G."/>
            <person name="Nair G.R."/>
            <person name="Mayilraj S."/>
        </authorList>
    </citation>
    <scope>NUCLEOTIDE SEQUENCE [LARGE SCALE GENOMIC DNA]</scope>
    <source>
        <strain evidence="3">GA-15</strain>
    </source>
</reference>
<keyword evidence="2" id="KW-0560">Oxidoreductase</keyword>
<organism evidence="2 3">
    <name type="scientific">Corynebacterium stationis</name>
    <dbReference type="NCBI Taxonomy" id="1705"/>
    <lineage>
        <taxon>Bacteria</taxon>
        <taxon>Bacillati</taxon>
        <taxon>Actinomycetota</taxon>
        <taxon>Actinomycetes</taxon>
        <taxon>Mycobacteriales</taxon>
        <taxon>Corynebacteriaceae</taxon>
        <taxon>Corynebacterium</taxon>
    </lineage>
</organism>
<feature type="domain" description="Extradiol ring-cleavage dioxygenase class III enzyme subunit B" evidence="1">
    <location>
        <begin position="6"/>
        <end position="307"/>
    </location>
</feature>
<comment type="caution">
    <text evidence="2">The sequence shown here is derived from an EMBL/GenBank/DDBJ whole genome shotgun (WGS) entry which is preliminary data.</text>
</comment>
<dbReference type="AlphaFoldDB" id="A0A177IAU4"/>
<dbReference type="SUPFAM" id="SSF53213">
    <property type="entry name" value="LigB-like"/>
    <property type="match status" value="1"/>
</dbReference>
<sequence length="312" mass="35015">MPAALLAMSHSPLLHRNPPAEEVQAELDQKFAEIKKFVHDYDPDQIVVFWPDHFNGFFYELMPPFCIGFEAFGTGDYDSFDSDLNVDTATAEALAQYVLEQDVDIAISRKMEVDHGAVQPLEIVYDGNPNVKPLIPIYTNGVARPFTPVSRVRAMGAAVGSYFRNSDKKVLFVASGGLSHDPPLPRWDDATPEQRAMLLNRDSRTPESRALRESRVIETGKKFARGEADIMDIAPEWDKQFMADCKSGDPSRFDSYNYKDMEAVAGHSSHEVRTWVAAFSALHAVNPNYQVDLEYYRPIPEFIAGFGIMTAQ</sequence>
<name>A0A177IAU4_9CORY</name>
<keyword evidence="3" id="KW-1185">Reference proteome</keyword>
<dbReference type="Proteomes" id="UP000076947">
    <property type="component" value="Unassembled WGS sequence"/>
</dbReference>
<protein>
    <submittedName>
        <fullName evidence="2">3-(2,3-dihydroxyphenyl)propionate dioxygenase</fullName>
    </submittedName>
</protein>
<proteinExistence type="predicted"/>
<dbReference type="GO" id="GO:0008198">
    <property type="term" value="F:ferrous iron binding"/>
    <property type="evidence" value="ECO:0007669"/>
    <property type="project" value="InterPro"/>
</dbReference>
<dbReference type="InterPro" id="IPR004183">
    <property type="entry name" value="Xdiol_dOase_suB"/>
</dbReference>
<dbReference type="OrthoDB" id="8673673at2"/>
<dbReference type="Gene3D" id="3.40.830.10">
    <property type="entry name" value="LigB-like"/>
    <property type="match status" value="1"/>
</dbReference>
<accession>A0A177IAU4</accession>
<dbReference type="Pfam" id="PF02900">
    <property type="entry name" value="LigB"/>
    <property type="match status" value="1"/>
</dbReference>
<gene>
    <name evidence="2" type="primary">mhpB</name>
    <name evidence="2" type="ORF">AYJ05_00380</name>
</gene>
<dbReference type="RefSeq" id="WP_066840259.1">
    <property type="nucleotide sequence ID" value="NZ_CAPYLV010000064.1"/>
</dbReference>
<dbReference type="NCBIfam" id="NF009910">
    <property type="entry name" value="PRK13370.1-4"/>
    <property type="match status" value="1"/>
</dbReference>
<keyword evidence="2" id="KW-0223">Dioxygenase</keyword>